<evidence type="ECO:0000256" key="1">
    <source>
        <dbReference type="ARBA" id="ARBA00022670"/>
    </source>
</evidence>
<keyword evidence="3 6" id="KW-0378">Hydrolase</keyword>
<keyword evidence="5 6" id="KW-0482">Metalloprotease</keyword>
<reference evidence="9" key="1">
    <citation type="submission" date="2021-02" db="EMBL/GenBank/DDBJ databases">
        <authorList>
            <person name="Nowell W R."/>
        </authorList>
    </citation>
    <scope>NUCLEOTIDE SEQUENCE</scope>
</reference>
<dbReference type="AlphaFoldDB" id="A0A814LZS2"/>
<evidence type="ECO:0000313" key="12">
    <source>
        <dbReference type="Proteomes" id="UP000663870"/>
    </source>
</evidence>
<dbReference type="EMBL" id="CAJNOH010000551">
    <property type="protein sequence ID" value="CAF1072610.1"/>
    <property type="molecule type" value="Genomic_DNA"/>
</dbReference>
<evidence type="ECO:0000313" key="11">
    <source>
        <dbReference type="Proteomes" id="UP000663854"/>
    </source>
</evidence>
<feature type="domain" description="Peptidase M12A" evidence="8">
    <location>
        <begin position="59"/>
        <end position="253"/>
    </location>
</feature>
<proteinExistence type="predicted"/>
<name>A0A814LZS2_9BILA</name>
<accession>A0A814LZS2</accession>
<evidence type="ECO:0000256" key="3">
    <source>
        <dbReference type="ARBA" id="ARBA00022801"/>
    </source>
</evidence>
<dbReference type="SUPFAM" id="SSF55486">
    <property type="entry name" value="Metalloproteases ('zincins'), catalytic domain"/>
    <property type="match status" value="1"/>
</dbReference>
<dbReference type="EMBL" id="CAJNOL010000991">
    <property type="protein sequence ID" value="CAF1259132.1"/>
    <property type="molecule type" value="Genomic_DNA"/>
</dbReference>
<comment type="caution">
    <text evidence="6">Lacks conserved residue(s) required for the propagation of feature annotation.</text>
</comment>
<feature type="binding site" evidence="6">
    <location>
        <position position="166"/>
    </location>
    <ligand>
        <name>Zn(2+)</name>
        <dbReference type="ChEBI" id="CHEBI:29105"/>
        <note>catalytic</note>
    </ligand>
</feature>
<evidence type="ECO:0000256" key="4">
    <source>
        <dbReference type="ARBA" id="ARBA00022833"/>
    </source>
</evidence>
<dbReference type="PRINTS" id="PR00480">
    <property type="entry name" value="ASTACIN"/>
</dbReference>
<dbReference type="CDD" id="cd04280">
    <property type="entry name" value="ZnMc_astacin_like"/>
    <property type="match status" value="1"/>
</dbReference>
<dbReference type="Proteomes" id="UP000663854">
    <property type="component" value="Unassembled WGS sequence"/>
</dbReference>
<dbReference type="InterPro" id="IPR006026">
    <property type="entry name" value="Peptidase_Metallo"/>
</dbReference>
<dbReference type="InterPro" id="IPR034035">
    <property type="entry name" value="Astacin-like_dom"/>
</dbReference>
<evidence type="ECO:0000256" key="2">
    <source>
        <dbReference type="ARBA" id="ARBA00022723"/>
    </source>
</evidence>
<keyword evidence="2 6" id="KW-0479">Metal-binding</keyword>
<dbReference type="Gene3D" id="3.40.390.10">
    <property type="entry name" value="Collagenase (Catalytic Domain)"/>
    <property type="match status" value="1"/>
</dbReference>
<evidence type="ECO:0000259" key="8">
    <source>
        <dbReference type="PROSITE" id="PS51864"/>
    </source>
</evidence>
<keyword evidence="12" id="KW-1185">Reference proteome</keyword>
<dbReference type="InterPro" id="IPR024079">
    <property type="entry name" value="MetalloPept_cat_dom_sf"/>
</dbReference>
<organism evidence="9 11">
    <name type="scientific">Rotaria sordida</name>
    <dbReference type="NCBI Taxonomy" id="392033"/>
    <lineage>
        <taxon>Eukaryota</taxon>
        <taxon>Metazoa</taxon>
        <taxon>Spiralia</taxon>
        <taxon>Gnathifera</taxon>
        <taxon>Rotifera</taxon>
        <taxon>Eurotatoria</taxon>
        <taxon>Bdelloidea</taxon>
        <taxon>Philodinida</taxon>
        <taxon>Philodinidae</taxon>
        <taxon>Rotaria</taxon>
    </lineage>
</organism>
<dbReference type="PANTHER" id="PTHR10127:SF780">
    <property type="entry name" value="METALLOENDOPEPTIDASE"/>
    <property type="match status" value="1"/>
</dbReference>
<dbReference type="SMART" id="SM00235">
    <property type="entry name" value="ZnMc"/>
    <property type="match status" value="1"/>
</dbReference>
<feature type="active site" evidence="6">
    <location>
        <position position="163"/>
    </location>
</feature>
<dbReference type="GO" id="GO:0008270">
    <property type="term" value="F:zinc ion binding"/>
    <property type="evidence" value="ECO:0007669"/>
    <property type="project" value="UniProtKB-UniRule"/>
</dbReference>
<sequence>MFVYICIISIFFIGFTFNIPVLSPAEDGINHELLGGGFEGDMILPDGFDPTRTPNTKGVAIYGPRRWPNNIIPYDISLITNAAHRTVIQEAMNKVMRDTSTPIAGSTQRKQCITFRPKTSSDKVFVKIQYGTGCSASVGYSTGEKKMTLANPGCFYSGTIQHEFMHVLGFYHEQSRPDRDSYGHNFNKYTWGSTVLNQNSPYDYGSIMHYGANGFSSNGKPTITPKQPNTKIGQREKLSATDINEIRAYYGCSS</sequence>
<comment type="cofactor">
    <cofactor evidence="6 7">
        <name>Zn(2+)</name>
        <dbReference type="ChEBI" id="CHEBI:29105"/>
    </cofactor>
    <text evidence="6 7">Binds 1 zinc ion per subunit.</text>
</comment>
<dbReference type="Proteomes" id="UP000663870">
    <property type="component" value="Unassembled WGS sequence"/>
</dbReference>
<gene>
    <name evidence="10" type="ORF">JXQ802_LOCUS27386</name>
    <name evidence="9" type="ORF">PYM288_LOCUS18246</name>
</gene>
<keyword evidence="4 6" id="KW-0862">Zinc</keyword>
<dbReference type="GO" id="GO:0006508">
    <property type="term" value="P:proteolysis"/>
    <property type="evidence" value="ECO:0007669"/>
    <property type="project" value="UniProtKB-KW"/>
</dbReference>
<dbReference type="GO" id="GO:0004222">
    <property type="term" value="F:metalloendopeptidase activity"/>
    <property type="evidence" value="ECO:0007669"/>
    <property type="project" value="UniProtKB-UniRule"/>
</dbReference>
<evidence type="ECO:0000313" key="10">
    <source>
        <dbReference type="EMBL" id="CAF1259132.1"/>
    </source>
</evidence>
<dbReference type="PROSITE" id="PS51864">
    <property type="entry name" value="ASTACIN"/>
    <property type="match status" value="1"/>
</dbReference>
<evidence type="ECO:0000256" key="6">
    <source>
        <dbReference type="PROSITE-ProRule" id="PRU01211"/>
    </source>
</evidence>
<dbReference type="Pfam" id="PF01400">
    <property type="entry name" value="Astacin"/>
    <property type="match status" value="1"/>
</dbReference>
<keyword evidence="1 6" id="KW-0645">Protease</keyword>
<comment type="caution">
    <text evidence="9">The sequence shown here is derived from an EMBL/GenBank/DDBJ whole genome shotgun (WGS) entry which is preliminary data.</text>
</comment>
<feature type="binding site" evidence="6">
    <location>
        <position position="172"/>
    </location>
    <ligand>
        <name>Zn(2+)</name>
        <dbReference type="ChEBI" id="CHEBI:29105"/>
        <note>catalytic</note>
    </ligand>
</feature>
<evidence type="ECO:0000313" key="9">
    <source>
        <dbReference type="EMBL" id="CAF1072610.1"/>
    </source>
</evidence>
<dbReference type="PANTHER" id="PTHR10127">
    <property type="entry name" value="DISCOIDIN, CUB, EGF, LAMININ , AND ZINC METALLOPROTEASE DOMAIN CONTAINING"/>
    <property type="match status" value="1"/>
</dbReference>
<evidence type="ECO:0000256" key="5">
    <source>
        <dbReference type="ARBA" id="ARBA00023049"/>
    </source>
</evidence>
<evidence type="ECO:0000256" key="7">
    <source>
        <dbReference type="RuleBase" id="RU361183"/>
    </source>
</evidence>
<protein>
    <recommendedName>
        <fullName evidence="7">Metalloendopeptidase</fullName>
        <ecNumber evidence="7">3.4.24.-</ecNumber>
    </recommendedName>
</protein>
<dbReference type="EC" id="3.4.24.-" evidence="7"/>
<feature type="binding site" evidence="6">
    <location>
        <position position="162"/>
    </location>
    <ligand>
        <name>Zn(2+)</name>
        <dbReference type="ChEBI" id="CHEBI:29105"/>
        <note>catalytic</note>
    </ligand>
</feature>
<dbReference type="InterPro" id="IPR001506">
    <property type="entry name" value="Peptidase_M12A"/>
</dbReference>